<keyword evidence="5 7" id="KW-0694">RNA-binding</keyword>
<dbReference type="PANTHER" id="PTHR23236:SF25">
    <property type="entry name" value="RNA-BINDING PROTEIN 34"/>
    <property type="match status" value="1"/>
</dbReference>
<dbReference type="SMART" id="SM00360">
    <property type="entry name" value="RRM"/>
    <property type="match status" value="1"/>
</dbReference>
<dbReference type="SUPFAM" id="SSF54928">
    <property type="entry name" value="RNA-binding domain, RBD"/>
    <property type="match status" value="1"/>
</dbReference>
<feature type="region of interest" description="Disordered" evidence="8">
    <location>
        <begin position="373"/>
        <end position="399"/>
    </location>
</feature>
<feature type="region of interest" description="Disordered" evidence="8">
    <location>
        <begin position="195"/>
        <end position="251"/>
    </location>
</feature>
<dbReference type="OrthoDB" id="442677at2759"/>
<evidence type="ECO:0000256" key="8">
    <source>
        <dbReference type="SAM" id="MobiDB-lite"/>
    </source>
</evidence>
<sequence length="663" mass="74408">MQRKSEGFRSMEESLRQNTNHAPSLPKKGKKGKASASRSIARVNALEDDEQEDADLEDMYLAGQTKGTTGTSVGQDKEEKAQESDSSSDDEGDLSQLVHESVSKKDRARGARSKKLKYVPPDETAERRNARTIFIGNVPIDAAKKKGAYTFCLISSHGSSWDVVQPLLKQLKQFVLSHVPSAKIESTRLRSVAFKNPTSKLTDDADTSKNKTHSPSDGNEGRAHDRDRAASWRSSKEGMVEDKEKEKKRLTPQEKKRVAFIKHEIHDAADSVNAYVVFAHPPPPDTRASNVPVLEVMDPYDAARLAVERCNGLVFIDRTLRVDRVGRSADAEGKVGNAVAGDPKKTVFVGNLDFASKEEDLRVFFEGVIGAERGPRRSDDSEEGGAEEDEEEDDAIEGKNRSSKLKTWVTMVRIVRDKDTQLGKGFAYVQFADRECVDEILALEEGKLKFAKRKLRVQRCKSLTGDPPRSLGLLQDQKLPLVLHCSCPKATHLWERNWRICQKTNARRPKRQTRIVSLDVLAKKKARMALTKAGVSEQRKDRERVRKSTKDRKDGFAAKPQKKGRVRSEHIRPPANFRISLKLVGTQSSIKISFSHPSLHSLLEAQELNYSVPVHHVEKIASFTKHQRLLRYVCQEPNLLFSSLRPQVLSLEIDIEISTLKTQ</sequence>
<evidence type="ECO:0000259" key="9">
    <source>
        <dbReference type="PROSITE" id="PS50102"/>
    </source>
</evidence>
<feature type="compositionally biased region" description="Acidic residues" evidence="8">
    <location>
        <begin position="380"/>
        <end position="395"/>
    </location>
</feature>
<evidence type="ECO:0000256" key="2">
    <source>
        <dbReference type="ARBA" id="ARBA00004604"/>
    </source>
</evidence>
<name>A0A4S4LWJ2_9AGAM</name>
<dbReference type="InterPro" id="IPR035979">
    <property type="entry name" value="RBD_domain_sf"/>
</dbReference>
<evidence type="ECO:0000256" key="6">
    <source>
        <dbReference type="ARBA" id="ARBA00023242"/>
    </source>
</evidence>
<feature type="compositionally biased region" description="Acidic residues" evidence="8">
    <location>
        <begin position="46"/>
        <end position="58"/>
    </location>
</feature>
<dbReference type="AlphaFoldDB" id="A0A4S4LWJ2"/>
<evidence type="ECO:0000313" key="10">
    <source>
        <dbReference type="EMBL" id="THH16527.1"/>
    </source>
</evidence>
<organism evidence="10 11">
    <name type="scientific">Bondarzewia mesenterica</name>
    <dbReference type="NCBI Taxonomy" id="1095465"/>
    <lineage>
        <taxon>Eukaryota</taxon>
        <taxon>Fungi</taxon>
        <taxon>Dikarya</taxon>
        <taxon>Basidiomycota</taxon>
        <taxon>Agaricomycotina</taxon>
        <taxon>Agaricomycetes</taxon>
        <taxon>Russulales</taxon>
        <taxon>Bondarzewiaceae</taxon>
        <taxon>Bondarzewia</taxon>
    </lineage>
</organism>
<feature type="domain" description="RRM" evidence="9">
    <location>
        <begin position="345"/>
        <end position="462"/>
    </location>
</feature>
<feature type="compositionally biased region" description="Basic and acidic residues" evidence="8">
    <location>
        <begin position="1"/>
        <end position="15"/>
    </location>
</feature>
<keyword evidence="11" id="KW-1185">Reference proteome</keyword>
<comment type="function">
    <text evidence="1">Involved in pre-25S rRNA processing.</text>
</comment>
<evidence type="ECO:0000313" key="11">
    <source>
        <dbReference type="Proteomes" id="UP000310158"/>
    </source>
</evidence>
<evidence type="ECO:0000256" key="1">
    <source>
        <dbReference type="ARBA" id="ARBA00002475"/>
    </source>
</evidence>
<dbReference type="GO" id="GO:0000463">
    <property type="term" value="P:maturation of LSU-rRNA from tricistronic rRNA transcript (SSU-rRNA, 5.8S rRNA, LSU-rRNA)"/>
    <property type="evidence" value="ECO:0007669"/>
    <property type="project" value="TreeGrafter"/>
</dbReference>
<dbReference type="EMBL" id="SGPL01000153">
    <property type="protein sequence ID" value="THH16527.1"/>
    <property type="molecule type" value="Genomic_DNA"/>
</dbReference>
<comment type="caution">
    <text evidence="10">The sequence shown here is derived from an EMBL/GenBank/DDBJ whole genome shotgun (WGS) entry which is preliminary data.</text>
</comment>
<protein>
    <recommendedName>
        <fullName evidence="4">Nucleolar protein 12</fullName>
    </recommendedName>
</protein>
<comment type="similarity">
    <text evidence="3">Belongs to the RRM RBM34 family.</text>
</comment>
<dbReference type="GO" id="GO:0005730">
    <property type="term" value="C:nucleolus"/>
    <property type="evidence" value="ECO:0007669"/>
    <property type="project" value="UniProtKB-SubCell"/>
</dbReference>
<dbReference type="PANTHER" id="PTHR23236">
    <property type="entry name" value="EUKARYOTIC TRANSLATION INITIATION FACTOR 4B/4H"/>
    <property type="match status" value="1"/>
</dbReference>
<feature type="compositionally biased region" description="Basic and acidic residues" evidence="8">
    <location>
        <begin position="219"/>
        <end position="251"/>
    </location>
</feature>
<dbReference type="PROSITE" id="PS50102">
    <property type="entry name" value="RRM"/>
    <property type="match status" value="1"/>
</dbReference>
<accession>A0A4S4LWJ2</accession>
<feature type="compositionally biased region" description="Polar residues" evidence="8">
    <location>
        <begin position="65"/>
        <end position="74"/>
    </location>
</feature>
<dbReference type="InterPro" id="IPR000504">
    <property type="entry name" value="RRM_dom"/>
</dbReference>
<dbReference type="GO" id="GO:0019843">
    <property type="term" value="F:rRNA binding"/>
    <property type="evidence" value="ECO:0007669"/>
    <property type="project" value="TreeGrafter"/>
</dbReference>
<dbReference type="Gene3D" id="3.30.70.330">
    <property type="match status" value="1"/>
</dbReference>
<evidence type="ECO:0000256" key="3">
    <source>
        <dbReference type="ARBA" id="ARBA00007077"/>
    </source>
</evidence>
<feature type="compositionally biased region" description="Basic and acidic residues" evidence="8">
    <location>
        <begin position="537"/>
        <end position="556"/>
    </location>
</feature>
<reference evidence="10 11" key="1">
    <citation type="submission" date="2019-02" db="EMBL/GenBank/DDBJ databases">
        <title>Genome sequencing of the rare red list fungi Bondarzewia mesenterica.</title>
        <authorList>
            <person name="Buettner E."/>
            <person name="Kellner H."/>
        </authorList>
    </citation>
    <scope>NUCLEOTIDE SEQUENCE [LARGE SCALE GENOMIC DNA]</scope>
    <source>
        <strain evidence="10 11">DSM 108281</strain>
    </source>
</reference>
<evidence type="ECO:0000256" key="7">
    <source>
        <dbReference type="PROSITE-ProRule" id="PRU00176"/>
    </source>
</evidence>
<keyword evidence="6" id="KW-0539">Nucleus</keyword>
<gene>
    <name evidence="10" type="ORF">EW146_g4122</name>
</gene>
<comment type="subcellular location">
    <subcellularLocation>
        <location evidence="2">Nucleus</location>
        <location evidence="2">Nucleolus</location>
    </subcellularLocation>
</comment>
<feature type="region of interest" description="Disordered" evidence="8">
    <location>
        <begin position="531"/>
        <end position="570"/>
    </location>
</feature>
<evidence type="ECO:0000256" key="4">
    <source>
        <dbReference type="ARBA" id="ARBA00015520"/>
    </source>
</evidence>
<evidence type="ECO:0000256" key="5">
    <source>
        <dbReference type="ARBA" id="ARBA00022884"/>
    </source>
</evidence>
<feature type="region of interest" description="Disordered" evidence="8">
    <location>
        <begin position="1"/>
        <end position="123"/>
    </location>
</feature>
<dbReference type="Proteomes" id="UP000310158">
    <property type="component" value="Unassembled WGS sequence"/>
</dbReference>
<proteinExistence type="inferred from homology"/>
<dbReference type="InterPro" id="IPR012677">
    <property type="entry name" value="Nucleotide-bd_a/b_plait_sf"/>
</dbReference>